<dbReference type="GO" id="GO:0005829">
    <property type="term" value="C:cytosol"/>
    <property type="evidence" value="ECO:0007669"/>
    <property type="project" value="TreeGrafter"/>
</dbReference>
<dbReference type="SMART" id="SM00481">
    <property type="entry name" value="POLIIIAc"/>
    <property type="match status" value="1"/>
</dbReference>
<dbReference type="GO" id="GO:0042578">
    <property type="term" value="F:phosphoric ester hydrolase activity"/>
    <property type="evidence" value="ECO:0007669"/>
    <property type="project" value="TreeGrafter"/>
</dbReference>
<dbReference type="PANTHER" id="PTHR36928">
    <property type="entry name" value="PHOSPHATASE YCDX-RELATED"/>
    <property type="match status" value="1"/>
</dbReference>
<dbReference type="SUPFAM" id="SSF89550">
    <property type="entry name" value="PHP domain-like"/>
    <property type="match status" value="1"/>
</dbReference>
<dbReference type="Proteomes" id="UP001205748">
    <property type="component" value="Unassembled WGS sequence"/>
</dbReference>
<comment type="caution">
    <text evidence="2">The sequence shown here is derived from an EMBL/GenBank/DDBJ whole genome shotgun (WGS) entry which is preliminary data.</text>
</comment>
<feature type="domain" description="Polymerase/histidinol phosphatase N-terminal" evidence="1">
    <location>
        <begin position="5"/>
        <end position="83"/>
    </location>
</feature>
<gene>
    <name evidence="2" type="ORF">NSA47_09115</name>
</gene>
<reference evidence="2" key="1">
    <citation type="submission" date="2022-07" db="EMBL/GenBank/DDBJ databases">
        <title>Enhanced cultured diversity of the mouse gut microbiota enables custom-made synthetic communities.</title>
        <authorList>
            <person name="Afrizal A."/>
        </authorList>
    </citation>
    <scope>NUCLEOTIDE SEQUENCE</scope>
    <source>
        <strain evidence="2">DSM 28593</strain>
    </source>
</reference>
<dbReference type="InterPro" id="IPR004013">
    <property type="entry name" value="PHP_dom"/>
</dbReference>
<keyword evidence="3" id="KW-1185">Reference proteome</keyword>
<dbReference type="Gene3D" id="3.20.20.140">
    <property type="entry name" value="Metal-dependent hydrolases"/>
    <property type="match status" value="1"/>
</dbReference>
<accession>A0AAE3HEQ6</accession>
<dbReference type="InterPro" id="IPR016195">
    <property type="entry name" value="Pol/histidinol_Pase-like"/>
</dbReference>
<evidence type="ECO:0000313" key="2">
    <source>
        <dbReference type="EMBL" id="MCR1899142.1"/>
    </source>
</evidence>
<organism evidence="2 3">
    <name type="scientific">Irregularibacter muris</name>
    <dbReference type="NCBI Taxonomy" id="1796619"/>
    <lineage>
        <taxon>Bacteria</taxon>
        <taxon>Bacillati</taxon>
        <taxon>Bacillota</taxon>
        <taxon>Clostridia</taxon>
        <taxon>Eubacteriales</taxon>
        <taxon>Eubacteriaceae</taxon>
        <taxon>Irregularibacter</taxon>
    </lineage>
</organism>
<evidence type="ECO:0000313" key="3">
    <source>
        <dbReference type="Proteomes" id="UP001205748"/>
    </source>
</evidence>
<dbReference type="RefSeq" id="WP_257531184.1">
    <property type="nucleotide sequence ID" value="NZ_JANKAS010000007.1"/>
</dbReference>
<name>A0AAE3HEQ6_9FIRM</name>
<dbReference type="EMBL" id="JANKAS010000007">
    <property type="protein sequence ID" value="MCR1899142.1"/>
    <property type="molecule type" value="Genomic_DNA"/>
</dbReference>
<sequence length="245" mass="27624">MKIIADYHTHTKYSHGKGTIIENVLAAKKKGLKKVVISDHGPNHIGFGVKIKKFLKMRQEIDEINDKIEDIEVLMGIESNIVGIDGTIDVPEKYLDLFDILLAGFHYGVRPKSFKDLYYLTILNGWEKISRTKIKRVREINTHAAIKAIERYPIQIITHPGAKIPIDTDKLSRAAAKKGTWLEINASHGYLTKEYIHIAKGNHAMFVINSDAHTPERVGDFERAIHIAREAGLEAKDIINAQKGD</sequence>
<dbReference type="GO" id="GO:0008270">
    <property type="term" value="F:zinc ion binding"/>
    <property type="evidence" value="ECO:0007669"/>
    <property type="project" value="TreeGrafter"/>
</dbReference>
<dbReference type="Pfam" id="PF02811">
    <property type="entry name" value="PHP"/>
    <property type="match status" value="1"/>
</dbReference>
<dbReference type="AlphaFoldDB" id="A0AAE3HEQ6"/>
<protein>
    <submittedName>
        <fullName evidence="2">PHP domain-containing protein</fullName>
    </submittedName>
</protein>
<dbReference type="PANTHER" id="PTHR36928:SF1">
    <property type="entry name" value="PHOSPHATASE YCDX-RELATED"/>
    <property type="match status" value="1"/>
</dbReference>
<proteinExistence type="predicted"/>
<evidence type="ECO:0000259" key="1">
    <source>
        <dbReference type="SMART" id="SM00481"/>
    </source>
</evidence>
<dbReference type="InterPro" id="IPR050243">
    <property type="entry name" value="PHP_phosphatase"/>
</dbReference>
<dbReference type="InterPro" id="IPR003141">
    <property type="entry name" value="Pol/His_phosphatase_N"/>
</dbReference>